<reference evidence="38" key="1">
    <citation type="submission" date="2012-12" db="EMBL/GenBank/DDBJ databases">
        <authorList>
            <person name="Hellsten U."/>
            <person name="Grimwood J."/>
            <person name="Chapman J.A."/>
            <person name="Shapiro H."/>
            <person name="Aerts A."/>
            <person name="Otillar R.P."/>
            <person name="Terry A.Y."/>
            <person name="Boore J.L."/>
            <person name="Simakov O."/>
            <person name="Marletaz F."/>
            <person name="Cho S.-J."/>
            <person name="Edsinger-Gonzales E."/>
            <person name="Havlak P."/>
            <person name="Kuo D.-H."/>
            <person name="Larsson T."/>
            <person name="Lv J."/>
            <person name="Arendt D."/>
            <person name="Savage R."/>
            <person name="Osoegawa K."/>
            <person name="de Jong P."/>
            <person name="Lindberg D.R."/>
            <person name="Seaver E.C."/>
            <person name="Weisblat D.A."/>
            <person name="Putnam N.H."/>
            <person name="Grigoriev I.V."/>
            <person name="Rokhsar D.S."/>
        </authorList>
    </citation>
    <scope>NUCLEOTIDE SEQUENCE</scope>
    <source>
        <strain evidence="38">I ESC-2004</strain>
    </source>
</reference>
<dbReference type="EC" id="3.4.17.21" evidence="23"/>
<keyword evidence="9 32" id="KW-0812">Transmembrane</keyword>
<dbReference type="GO" id="GO:0006508">
    <property type="term" value="P:proteolysis"/>
    <property type="evidence" value="ECO:0007669"/>
    <property type="project" value="UniProtKB-KW"/>
</dbReference>
<keyword evidence="15 32" id="KW-1133">Transmembrane helix</keyword>
<reference evidence="36 38" key="2">
    <citation type="journal article" date="2013" name="Nature">
        <title>Insights into bilaterian evolution from three spiralian genomes.</title>
        <authorList>
            <person name="Simakov O."/>
            <person name="Marletaz F."/>
            <person name="Cho S.J."/>
            <person name="Edsinger-Gonzales E."/>
            <person name="Havlak P."/>
            <person name="Hellsten U."/>
            <person name="Kuo D.H."/>
            <person name="Larsson T."/>
            <person name="Lv J."/>
            <person name="Arendt D."/>
            <person name="Savage R."/>
            <person name="Osoegawa K."/>
            <person name="de Jong P."/>
            <person name="Grimwood J."/>
            <person name="Chapman J.A."/>
            <person name="Shapiro H."/>
            <person name="Aerts A."/>
            <person name="Otillar R.P."/>
            <person name="Terry A.Y."/>
            <person name="Boore J.L."/>
            <person name="Grigoriev I.V."/>
            <person name="Lindberg D.R."/>
            <person name="Seaver E.C."/>
            <person name="Weisblat D.A."/>
            <person name="Putnam N.H."/>
            <person name="Rokhsar D.S."/>
        </authorList>
    </citation>
    <scope>NUCLEOTIDE SEQUENCE</scope>
    <source>
        <strain evidence="36 38">I ESC-2004</strain>
    </source>
</reference>
<evidence type="ECO:0000259" key="33">
    <source>
        <dbReference type="Pfam" id="PF02225"/>
    </source>
</evidence>
<dbReference type="STRING" id="283909.R7UTN8"/>
<evidence type="ECO:0000256" key="9">
    <source>
        <dbReference type="ARBA" id="ARBA00022692"/>
    </source>
</evidence>
<keyword evidence="7" id="KW-0121">Carboxypeptidase</keyword>
<comment type="catalytic activity">
    <reaction evidence="20">
        <text>Release of an unsubstituted, C-terminal glutamyl residue, typically from Ac-Asp-Glu or folylpoly-gamma-glutamates.</text>
        <dbReference type="EC" id="3.4.17.21"/>
    </reaction>
</comment>
<feature type="domain" description="Peptidase M28" evidence="35">
    <location>
        <begin position="359"/>
        <end position="563"/>
    </location>
</feature>
<dbReference type="Proteomes" id="UP000014760">
    <property type="component" value="Unassembled WGS sequence"/>
</dbReference>
<name>R7UTN8_CAPTE</name>
<dbReference type="InterPro" id="IPR007365">
    <property type="entry name" value="TFR-like_dimer_dom"/>
</dbReference>
<organism evidence="36">
    <name type="scientific">Capitella teleta</name>
    <name type="common">Polychaete worm</name>
    <dbReference type="NCBI Taxonomy" id="283909"/>
    <lineage>
        <taxon>Eukaryota</taxon>
        <taxon>Metazoa</taxon>
        <taxon>Spiralia</taxon>
        <taxon>Lophotrochozoa</taxon>
        <taxon>Annelida</taxon>
        <taxon>Polychaeta</taxon>
        <taxon>Sedentaria</taxon>
        <taxon>Scolecida</taxon>
        <taxon>Capitellidae</taxon>
        <taxon>Capitella</taxon>
    </lineage>
</organism>
<comment type="function">
    <text evidence="21">Also exhibits a dipeptidyl-peptidase IV type activity. In vitro, cleaves Gly-Pro-AMC.</text>
</comment>
<keyword evidence="12" id="KW-0862">Zinc</keyword>
<evidence type="ECO:0000313" key="37">
    <source>
        <dbReference type="EnsemblMetazoa" id="CapteP160163"/>
    </source>
</evidence>
<proteinExistence type="inferred from homology"/>
<feature type="domain" description="PA" evidence="33">
    <location>
        <begin position="175"/>
        <end position="264"/>
    </location>
</feature>
<dbReference type="SUPFAM" id="SSF52025">
    <property type="entry name" value="PA domain"/>
    <property type="match status" value="1"/>
</dbReference>
<dbReference type="GO" id="GO:0046872">
    <property type="term" value="F:metal ion binding"/>
    <property type="evidence" value="ECO:0007669"/>
    <property type="project" value="UniProtKB-KW"/>
</dbReference>
<dbReference type="HOGENOM" id="CLU_005688_3_2_1"/>
<evidence type="ECO:0000256" key="7">
    <source>
        <dbReference type="ARBA" id="ARBA00022645"/>
    </source>
</evidence>
<evidence type="ECO:0000259" key="35">
    <source>
        <dbReference type="Pfam" id="PF04389"/>
    </source>
</evidence>
<dbReference type="Pfam" id="PF04253">
    <property type="entry name" value="TFR_dimer"/>
    <property type="match status" value="1"/>
</dbReference>
<keyword evidence="5" id="KW-1003">Cell membrane</keyword>
<dbReference type="OrthoDB" id="5841748at2759"/>
<keyword evidence="16" id="KW-0224">Dipeptidase</keyword>
<keyword evidence="19" id="KW-0325">Glycoprotein</keyword>
<dbReference type="PANTHER" id="PTHR10404:SF77">
    <property type="entry name" value="GLUTAMATE CARBOXYPEPTIDASE 2 HOMOLOG"/>
    <property type="match status" value="1"/>
</dbReference>
<dbReference type="PANTHER" id="PTHR10404">
    <property type="entry name" value="N-ACETYLATED-ALPHA-LINKED ACIDIC DIPEPTIDASE"/>
    <property type="match status" value="1"/>
</dbReference>
<dbReference type="Gene3D" id="1.20.930.40">
    <property type="entry name" value="Transferrin receptor-like, dimerisation domain"/>
    <property type="match status" value="1"/>
</dbReference>
<evidence type="ECO:0000256" key="30">
    <source>
        <dbReference type="ARBA" id="ARBA00082075"/>
    </source>
</evidence>
<evidence type="ECO:0000256" key="19">
    <source>
        <dbReference type="ARBA" id="ARBA00023180"/>
    </source>
</evidence>
<evidence type="ECO:0000256" key="6">
    <source>
        <dbReference type="ARBA" id="ARBA00022553"/>
    </source>
</evidence>
<comment type="function">
    <text evidence="22">Has both folate hydrolase and N-acetylated-alpha-linked-acidic dipeptidase (NAALADase) activity. Has a preference for tri-alpha-glutamate peptides. In the intestine, required for the uptake of folate. In the brain, modulates excitatory neurotransmission through the hydrolysis of the neuropeptide, N-aceylaspartylglutamate (NAAG), thereby releasing glutamate.</text>
</comment>
<evidence type="ECO:0000256" key="17">
    <source>
        <dbReference type="ARBA" id="ARBA00023049"/>
    </source>
</evidence>
<evidence type="ECO:0000256" key="10">
    <source>
        <dbReference type="ARBA" id="ARBA00022723"/>
    </source>
</evidence>
<evidence type="ECO:0000256" key="23">
    <source>
        <dbReference type="ARBA" id="ARBA00066561"/>
    </source>
</evidence>
<evidence type="ECO:0000256" key="4">
    <source>
        <dbReference type="ARBA" id="ARBA00011738"/>
    </source>
</evidence>
<gene>
    <name evidence="36" type="ORF">CAPTEDRAFT_160163</name>
</gene>
<dbReference type="CDD" id="cd08022">
    <property type="entry name" value="M28_PSMA_like"/>
    <property type="match status" value="1"/>
</dbReference>
<evidence type="ECO:0000256" key="28">
    <source>
        <dbReference type="ARBA" id="ARBA00080362"/>
    </source>
</evidence>
<evidence type="ECO:0000259" key="34">
    <source>
        <dbReference type="Pfam" id="PF04253"/>
    </source>
</evidence>
<dbReference type="SUPFAM" id="SSF53187">
    <property type="entry name" value="Zn-dependent exopeptidases"/>
    <property type="match status" value="2"/>
</dbReference>
<evidence type="ECO:0000256" key="8">
    <source>
        <dbReference type="ARBA" id="ARBA00022670"/>
    </source>
</evidence>
<sequence length="770" mass="85223">MLLEAETRSVSKKTRNGLLLAALVVLVLGLILGGIIGHFATKSPAGGTWSKLTAEADRTVSKKILSEIKAENIRKYLSDLTKQTHLAGTPADLGQAEELKTFWKAAGLDPVNIIPYNVLLSIPDKDNPNKIVLLNENDEAVFTSQLVEKVLRPEQNQSDVVPPFNAYSSPGTPKGDLIYVNYGRMQDFTWLKEEKGVDFTGKICIARYGKIFRGNKANLAEYFGCIGLILYSDPSDYAASSSSSGAPYPASWWLPPTGVQRGNVKMSSGGLGDPSSPGYPGIESAYRIYENETSLPTIPVHPISYGDAEEFLKQLSGEEAPEEWRGALPITYRLGPGLVNNGKIQMFISTHNVMRDTYNVMGIIRGSVEPDRYVMLGNHRDAWVFGAVDPSSGTAAMMEVARAMGKAYQEGWRPRRSIVFCSWAAEEYGILGSREWVEHYGKILGDRAVAYLNVDIAVQGNFTLRGRAMPMLFNVMRESAKHVDNPSTTEIAKGRTTVYDTWAANYPEKDSTGQATGRPKLPILGSGSDFAPFVGKVGVTCADIRYHYDDSLGISSYPLYHSVYETFHLVDTYMDPGFKLHAAVSQYWAELARNLADSYLLPFNVVDYAGAISDYVDRVEESFGELIRANGLGTSLAFLRDASEQFTKACEQFQNSLEDVNYENPIEVRRFNDQMMDLERAFIDPLGLPDRPLTRNVVFAPSKHNSYAGSSFPGITDAMFEIEKKSGVEKQEQWRLVHKQLATVTFFIETAAASLHPATDYMKPAEYNPN</sequence>
<keyword evidence="14" id="KW-0735">Signal-anchor</keyword>
<dbReference type="FunFam" id="1.20.930.40:FF:000001">
    <property type="entry name" value="N-acetylated-alpha-linked acidic dipeptidase 2"/>
    <property type="match status" value="1"/>
</dbReference>
<dbReference type="InterPro" id="IPR007484">
    <property type="entry name" value="Peptidase_M28"/>
</dbReference>
<comment type="cofactor">
    <cofactor evidence="1">
        <name>Zn(2+)</name>
        <dbReference type="ChEBI" id="CHEBI:29105"/>
    </cofactor>
</comment>
<evidence type="ECO:0000256" key="18">
    <source>
        <dbReference type="ARBA" id="ARBA00023136"/>
    </source>
</evidence>
<dbReference type="GO" id="GO:0016805">
    <property type="term" value="F:dipeptidase activity"/>
    <property type="evidence" value="ECO:0007669"/>
    <property type="project" value="UniProtKB-KW"/>
</dbReference>
<dbReference type="CDD" id="cd02121">
    <property type="entry name" value="PA_GCPII_like"/>
    <property type="match status" value="1"/>
</dbReference>
<evidence type="ECO:0000256" key="25">
    <source>
        <dbReference type="ARBA" id="ARBA00075140"/>
    </source>
</evidence>
<accession>R7UTN8</accession>
<keyword evidence="11" id="KW-0378">Hydrolase</keyword>
<dbReference type="FunFam" id="3.40.630.10:FF:000009">
    <property type="entry name" value="N-acetylated-alpha-linked acidic dipeptidase 2"/>
    <property type="match status" value="1"/>
</dbReference>
<dbReference type="SUPFAM" id="SSF47672">
    <property type="entry name" value="Transferrin receptor-like dimerisation domain"/>
    <property type="match status" value="1"/>
</dbReference>
<comment type="subcellular location">
    <subcellularLocation>
        <location evidence="2">Cell membrane</location>
        <topology evidence="2">Single-pass type II membrane protein</topology>
    </subcellularLocation>
</comment>
<dbReference type="InterPro" id="IPR003137">
    <property type="entry name" value="PA_domain"/>
</dbReference>
<keyword evidence="13" id="KW-0106">Calcium</keyword>
<dbReference type="Pfam" id="PF02225">
    <property type="entry name" value="PA"/>
    <property type="match status" value="1"/>
</dbReference>
<dbReference type="FunFam" id="3.50.30.30:FF:000002">
    <property type="entry name" value="N-acetylated-alpha-linked acidic dipeptidase 2"/>
    <property type="match status" value="1"/>
</dbReference>
<feature type="transmembrane region" description="Helical" evidence="32">
    <location>
        <begin position="18"/>
        <end position="40"/>
    </location>
</feature>
<evidence type="ECO:0000256" key="12">
    <source>
        <dbReference type="ARBA" id="ARBA00022833"/>
    </source>
</evidence>
<evidence type="ECO:0000256" key="31">
    <source>
        <dbReference type="ARBA" id="ARBA00082320"/>
    </source>
</evidence>
<evidence type="ECO:0000256" key="22">
    <source>
        <dbReference type="ARBA" id="ARBA00056370"/>
    </source>
</evidence>
<evidence type="ECO:0000256" key="21">
    <source>
        <dbReference type="ARBA" id="ARBA00054055"/>
    </source>
</evidence>
<evidence type="ECO:0000256" key="14">
    <source>
        <dbReference type="ARBA" id="ARBA00022968"/>
    </source>
</evidence>
<keyword evidence="17" id="KW-0482">Metalloprotease</keyword>
<evidence type="ECO:0000256" key="24">
    <source>
        <dbReference type="ARBA" id="ARBA00070473"/>
    </source>
</evidence>
<protein>
    <recommendedName>
        <fullName evidence="24">Glutamate carboxypeptidase 2</fullName>
        <ecNumber evidence="23">3.4.17.21</ecNumber>
    </recommendedName>
    <alternativeName>
        <fullName evidence="27">Folate hydrolase 1</fullName>
    </alternativeName>
    <alternativeName>
        <fullName evidence="30">Folylpoly-gamma-glutamate carboxypeptidase</fullName>
    </alternativeName>
    <alternativeName>
        <fullName evidence="31">Glutamate carboxypeptidase II</fullName>
    </alternativeName>
    <alternativeName>
        <fullName evidence="28">Membrane glutamate carboxypeptidase</fullName>
    </alternativeName>
    <alternativeName>
        <fullName evidence="29">N-acetylated-alpha-linked acidic dipeptidase I</fullName>
    </alternativeName>
    <alternativeName>
        <fullName evidence="25">Prostate-specific membrane antigen homolog</fullName>
    </alternativeName>
    <alternativeName>
        <fullName evidence="26">Pteroylpoly-gamma-glutamate carboxypeptidase</fullName>
    </alternativeName>
</protein>
<dbReference type="EMBL" id="AMQN01006211">
    <property type="status" value="NOT_ANNOTATED_CDS"/>
    <property type="molecule type" value="Genomic_DNA"/>
</dbReference>
<dbReference type="EnsemblMetazoa" id="CapteT160163">
    <property type="protein sequence ID" value="CapteP160163"/>
    <property type="gene ID" value="CapteG160163"/>
</dbReference>
<dbReference type="AlphaFoldDB" id="R7UTN8"/>
<comment type="subunit">
    <text evidence="4">Homodimer.</text>
</comment>
<keyword evidence="6" id="KW-0597">Phosphoprotein</keyword>
<feature type="domain" description="Transferrin receptor-like dimerisation" evidence="34">
    <location>
        <begin position="635"/>
        <end position="755"/>
    </location>
</feature>
<dbReference type="Gene3D" id="3.40.630.10">
    <property type="entry name" value="Zn peptidases"/>
    <property type="match status" value="1"/>
</dbReference>
<evidence type="ECO:0000256" key="20">
    <source>
        <dbReference type="ARBA" id="ARBA00052003"/>
    </source>
</evidence>
<dbReference type="InterPro" id="IPR039373">
    <property type="entry name" value="Peptidase_M28B"/>
</dbReference>
<comment type="similarity">
    <text evidence="3">Belongs to the peptidase M28 family. M28B subfamily.</text>
</comment>
<dbReference type="EMBL" id="KB297837">
    <property type="protein sequence ID" value="ELU09884.1"/>
    <property type="molecule type" value="Genomic_DNA"/>
</dbReference>
<keyword evidence="38" id="KW-1185">Reference proteome</keyword>
<evidence type="ECO:0000256" key="16">
    <source>
        <dbReference type="ARBA" id="ARBA00022997"/>
    </source>
</evidence>
<keyword evidence="8" id="KW-0645">Protease</keyword>
<evidence type="ECO:0000256" key="15">
    <source>
        <dbReference type="ARBA" id="ARBA00022989"/>
    </source>
</evidence>
<evidence type="ECO:0000256" key="32">
    <source>
        <dbReference type="SAM" id="Phobius"/>
    </source>
</evidence>
<dbReference type="InterPro" id="IPR036757">
    <property type="entry name" value="TFR-like_dimer_dom_sf"/>
</dbReference>
<evidence type="ECO:0000256" key="27">
    <source>
        <dbReference type="ARBA" id="ARBA00079527"/>
    </source>
</evidence>
<reference evidence="37" key="3">
    <citation type="submission" date="2015-06" db="UniProtKB">
        <authorList>
            <consortium name="EnsemblMetazoa"/>
        </authorList>
    </citation>
    <scope>IDENTIFICATION</scope>
</reference>
<evidence type="ECO:0000256" key="29">
    <source>
        <dbReference type="ARBA" id="ARBA00080568"/>
    </source>
</evidence>
<evidence type="ECO:0000256" key="13">
    <source>
        <dbReference type="ARBA" id="ARBA00022837"/>
    </source>
</evidence>
<keyword evidence="18 32" id="KW-0472">Membrane</keyword>
<dbReference type="InterPro" id="IPR046450">
    <property type="entry name" value="PA_dom_sf"/>
</dbReference>
<evidence type="ECO:0000256" key="5">
    <source>
        <dbReference type="ARBA" id="ARBA00022475"/>
    </source>
</evidence>
<evidence type="ECO:0000313" key="36">
    <source>
        <dbReference type="EMBL" id="ELU09884.1"/>
    </source>
</evidence>
<keyword evidence="10" id="KW-0479">Metal-binding</keyword>
<evidence type="ECO:0000313" key="38">
    <source>
        <dbReference type="Proteomes" id="UP000014760"/>
    </source>
</evidence>
<dbReference type="Pfam" id="PF04389">
    <property type="entry name" value="Peptidase_M28"/>
    <property type="match status" value="1"/>
</dbReference>
<evidence type="ECO:0000256" key="3">
    <source>
        <dbReference type="ARBA" id="ARBA00005634"/>
    </source>
</evidence>
<dbReference type="GO" id="GO:0005886">
    <property type="term" value="C:plasma membrane"/>
    <property type="evidence" value="ECO:0007669"/>
    <property type="project" value="UniProtKB-SubCell"/>
</dbReference>
<evidence type="ECO:0000256" key="1">
    <source>
        <dbReference type="ARBA" id="ARBA00001947"/>
    </source>
</evidence>
<dbReference type="GO" id="GO:0004181">
    <property type="term" value="F:metallocarboxypeptidase activity"/>
    <property type="evidence" value="ECO:0007669"/>
    <property type="project" value="UniProtKB-EC"/>
</dbReference>
<evidence type="ECO:0000256" key="26">
    <source>
        <dbReference type="ARBA" id="ARBA00078457"/>
    </source>
</evidence>
<evidence type="ECO:0000256" key="11">
    <source>
        <dbReference type="ARBA" id="ARBA00022801"/>
    </source>
</evidence>
<evidence type="ECO:0000256" key="2">
    <source>
        <dbReference type="ARBA" id="ARBA00004401"/>
    </source>
</evidence>
<dbReference type="OMA" id="NVVIASW"/>
<dbReference type="Gene3D" id="3.50.30.30">
    <property type="match status" value="1"/>
</dbReference>